<accession>A0A9W7ASQ1</accession>
<keyword evidence="6" id="KW-1185">Reference proteome</keyword>
<evidence type="ECO:0000313" key="5">
    <source>
        <dbReference type="EMBL" id="GMH77069.1"/>
    </source>
</evidence>
<feature type="region of interest" description="Disordered" evidence="4">
    <location>
        <begin position="371"/>
        <end position="405"/>
    </location>
</feature>
<reference evidence="6" key="1">
    <citation type="journal article" date="2023" name="Commun. Biol.">
        <title>Genome analysis of Parmales, the sister group of diatoms, reveals the evolutionary specialization of diatoms from phago-mixotrophs to photoautotrophs.</title>
        <authorList>
            <person name="Ban H."/>
            <person name="Sato S."/>
            <person name="Yoshikawa S."/>
            <person name="Yamada K."/>
            <person name="Nakamura Y."/>
            <person name="Ichinomiya M."/>
            <person name="Sato N."/>
            <person name="Blanc-Mathieu R."/>
            <person name="Endo H."/>
            <person name="Kuwata A."/>
            <person name="Ogata H."/>
        </authorList>
    </citation>
    <scope>NUCLEOTIDE SEQUENCE [LARGE SCALE GENOMIC DNA]</scope>
    <source>
        <strain evidence="6">NIES 3701</strain>
    </source>
</reference>
<evidence type="ECO:0000256" key="2">
    <source>
        <dbReference type="ARBA" id="ARBA00023043"/>
    </source>
</evidence>
<dbReference type="PROSITE" id="PS50297">
    <property type="entry name" value="ANK_REP_REGION"/>
    <property type="match status" value="2"/>
</dbReference>
<gene>
    <name evidence="5" type="ORF">TrST_g4088</name>
</gene>
<evidence type="ECO:0000256" key="1">
    <source>
        <dbReference type="ARBA" id="ARBA00022737"/>
    </source>
</evidence>
<dbReference type="Pfam" id="PF12796">
    <property type="entry name" value="Ank_2"/>
    <property type="match status" value="2"/>
</dbReference>
<dbReference type="Gene3D" id="1.25.40.20">
    <property type="entry name" value="Ankyrin repeat-containing domain"/>
    <property type="match status" value="3"/>
</dbReference>
<dbReference type="PANTHER" id="PTHR24173:SF74">
    <property type="entry name" value="ANKYRIN REPEAT DOMAIN-CONTAINING PROTEIN 16"/>
    <property type="match status" value="1"/>
</dbReference>
<evidence type="ECO:0000256" key="3">
    <source>
        <dbReference type="PROSITE-ProRule" id="PRU00023"/>
    </source>
</evidence>
<comment type="caution">
    <text evidence="5">The sequence shown here is derived from an EMBL/GenBank/DDBJ whole genome shotgun (WGS) entry which is preliminary data.</text>
</comment>
<dbReference type="SUPFAM" id="SSF48403">
    <property type="entry name" value="Ankyrin repeat"/>
    <property type="match status" value="1"/>
</dbReference>
<organism evidence="5 6">
    <name type="scientific">Triparma strigata</name>
    <dbReference type="NCBI Taxonomy" id="1606541"/>
    <lineage>
        <taxon>Eukaryota</taxon>
        <taxon>Sar</taxon>
        <taxon>Stramenopiles</taxon>
        <taxon>Ochrophyta</taxon>
        <taxon>Bolidophyceae</taxon>
        <taxon>Parmales</taxon>
        <taxon>Triparmaceae</taxon>
        <taxon>Triparma</taxon>
    </lineage>
</organism>
<evidence type="ECO:0000256" key="4">
    <source>
        <dbReference type="SAM" id="MobiDB-lite"/>
    </source>
</evidence>
<dbReference type="InterPro" id="IPR002110">
    <property type="entry name" value="Ankyrin_rpt"/>
</dbReference>
<dbReference type="EMBL" id="BRXY01000204">
    <property type="protein sequence ID" value="GMH77069.1"/>
    <property type="molecule type" value="Genomic_DNA"/>
</dbReference>
<dbReference type="InterPro" id="IPR036770">
    <property type="entry name" value="Ankyrin_rpt-contain_sf"/>
</dbReference>
<dbReference type="SMART" id="SM00248">
    <property type="entry name" value="ANK"/>
    <property type="match status" value="6"/>
</dbReference>
<sequence length="405" mass="45099">MAEKMFTDALAKGGKKATGTTGVNSGGNMLAKLKAGAKKVVVAQGALTEVKKQMQKPTLVRAKDREKKREKGLRGFPFHLACANNRLDLVKSSLLSDENYDINERFGEVQETPLMFACYNGHLNIVKALCNYPCDVYATSANLENCMHSACVTGRLDIVEFLTSWVREKPLKTFDEREAIRKYQQKRHRHRQEQLDAGIAEIDIQESDEEVEPDWEDDDADKAEERLINQESKHKATPIMRAALKGHLDVVNLLLERGADVSVEDHHKDTALTIAIAKRHVDVGVSLISAGADKDHKNKFGWTPLMLAAGNGDKTTVQTLIMRGCNVNIDTPAGMTALVVAKARGAEDVVEVLKAAGALEKKELAEAKIRWAKEEEERRNRPVTAEDRPTTSEQRRREQGKIRVL</sequence>
<name>A0A9W7ASQ1_9STRA</name>
<dbReference type="AlphaFoldDB" id="A0A9W7ASQ1"/>
<dbReference type="OrthoDB" id="10249694at2759"/>
<dbReference type="Proteomes" id="UP001165085">
    <property type="component" value="Unassembled WGS sequence"/>
</dbReference>
<keyword evidence="2 3" id="KW-0040">ANK repeat</keyword>
<evidence type="ECO:0000313" key="6">
    <source>
        <dbReference type="Proteomes" id="UP001165085"/>
    </source>
</evidence>
<proteinExistence type="predicted"/>
<protein>
    <submittedName>
        <fullName evidence="5">Uncharacterized protein</fullName>
    </submittedName>
</protein>
<keyword evidence="1" id="KW-0677">Repeat</keyword>
<feature type="repeat" description="ANK" evidence="3">
    <location>
        <begin position="300"/>
        <end position="332"/>
    </location>
</feature>
<dbReference type="Pfam" id="PF00023">
    <property type="entry name" value="Ank"/>
    <property type="match status" value="1"/>
</dbReference>
<feature type="repeat" description="ANK" evidence="3">
    <location>
        <begin position="234"/>
        <end position="266"/>
    </location>
</feature>
<dbReference type="PANTHER" id="PTHR24173">
    <property type="entry name" value="ANKYRIN REPEAT CONTAINING"/>
    <property type="match status" value="1"/>
</dbReference>
<dbReference type="PROSITE" id="PS50088">
    <property type="entry name" value="ANK_REPEAT"/>
    <property type="match status" value="2"/>
</dbReference>
<dbReference type="PRINTS" id="PR01415">
    <property type="entry name" value="ANKYRIN"/>
</dbReference>